<protein>
    <submittedName>
        <fullName evidence="3">Uncharacterized protein</fullName>
    </submittedName>
</protein>
<dbReference type="AlphaFoldDB" id="A0A975R1D0"/>
<dbReference type="RefSeq" id="WP_210231380.1">
    <property type="nucleotide sequence ID" value="NZ_CP076022.1"/>
</dbReference>
<evidence type="ECO:0000313" key="3">
    <source>
        <dbReference type="EMBL" id="QWC10428.1"/>
    </source>
</evidence>
<evidence type="ECO:0000256" key="2">
    <source>
        <dbReference type="SAM" id="MobiDB-lite"/>
    </source>
</evidence>
<reference evidence="3 4" key="1">
    <citation type="submission" date="2021-05" db="EMBL/GenBank/DDBJ databases">
        <title>Novel species in genus Arthrobacter.</title>
        <authorList>
            <person name="Zhang G."/>
        </authorList>
    </citation>
    <scope>NUCLEOTIDE SEQUENCE [LARGE SCALE GENOMIC DNA]</scope>
    <source>
        <strain evidence="4">zg-ZUI227</strain>
    </source>
</reference>
<dbReference type="KEGG" id="ajg:KKR91_01870"/>
<feature type="coiled-coil region" evidence="1">
    <location>
        <begin position="306"/>
        <end position="340"/>
    </location>
</feature>
<gene>
    <name evidence="3" type="ORF">KKR91_01870</name>
</gene>
<keyword evidence="4" id="KW-1185">Reference proteome</keyword>
<dbReference type="Proteomes" id="UP000676885">
    <property type="component" value="Chromosome"/>
</dbReference>
<evidence type="ECO:0000256" key="1">
    <source>
        <dbReference type="SAM" id="Coils"/>
    </source>
</evidence>
<evidence type="ECO:0000313" key="4">
    <source>
        <dbReference type="Proteomes" id="UP000676885"/>
    </source>
</evidence>
<proteinExistence type="predicted"/>
<organism evidence="3 4">
    <name type="scientific">Arthrobacter jiangjiafuii</name>
    <dbReference type="NCBI Taxonomy" id="2817475"/>
    <lineage>
        <taxon>Bacteria</taxon>
        <taxon>Bacillati</taxon>
        <taxon>Actinomycetota</taxon>
        <taxon>Actinomycetes</taxon>
        <taxon>Micrococcales</taxon>
        <taxon>Micrococcaceae</taxon>
        <taxon>Arthrobacter</taxon>
    </lineage>
</organism>
<name>A0A975R1D0_9MICC</name>
<feature type="region of interest" description="Disordered" evidence="2">
    <location>
        <begin position="1"/>
        <end position="20"/>
    </location>
</feature>
<sequence length="964" mass="99077">MPRRTKTNTNNPGRRSASGRRLGAVLITAGLIATTSCTQNSEPEPVSNPVKLLQSVHVGLSPAAGVQTVQGTTISVAADGASSAEDTTYDAAEVVGELPVRVSLQYRAGEKSGSDLTDLQGHTGPVEINLTLENLTVKPQVIQYDAAGQSRSETALVGAPLTIAASTTLPGVRADDITPGSADGASGTNGVLSSTADGATVVQWATVLAPPRSGASTTLRLVADVKDFQAPSFDMAVQPGLNTDMSADGVVAGAFSSGSGSEMELQQRTISLVSDVNTVLIKAGSTITEIRQNLQEASQTLGVRTAEELRDNSEALAATMSSLKEQLTALGADLEGATNATQSTTMSQLQQTVSAVDSMLGDTSAVPRTAQITGDGCEATVAKPEQGATVYSNVLTMASQLDAYATVSEDCRDFVAGQITVAIGPEAPTEEVCEAEAAEAAQGLADISMTCSLKGSELIIAGALAGLVDEGEELVKNLQPELVGGAIDLQNASSAKLLTAQTAVEEILEGVETTDGYDAALLTVTDAITAGRKTVDATGDASAAARESIDGLRQQLIGIKETAQGASSEVDKGSLLSGSLKDQNQKLADELCAMIDNGSPQPGKLSGRQVEELRSYLTGVPCADELPDEEGGPAEMLDRPFGFPVPLDRRLDAQLTAWDSVITATDTTATDAAIGQAFTTLDGKIKDSDLKLQAIEAAVLALNEAATSEVSGTQRELVELKAALKAAIDSSSQVSVSLDGLKTQQEMLAERISTSLADIEKETADKVQEAIDVQVRKVSDIGNNSSESVVTAFNTSIAGLKTTSDEVVVDAKGTVDKQRGELNERSGALAAALAESTESSLAAIAANTSGSTQDVDGANALLAASLNKVMLDLGDRSVNGSGLLGSMATSAAKADTADYQLALAAQNTEGYGNIRSRDVAGLLLRQAQFKASLAAINELPAFHLEVPAGATSQTLYTLKIGGGE</sequence>
<keyword evidence="1" id="KW-0175">Coiled coil</keyword>
<accession>A0A975R1D0</accession>
<dbReference type="EMBL" id="CP076022">
    <property type="protein sequence ID" value="QWC10428.1"/>
    <property type="molecule type" value="Genomic_DNA"/>
</dbReference>